<dbReference type="PROSITE" id="PS00211">
    <property type="entry name" value="ABC_TRANSPORTER_1"/>
    <property type="match status" value="2"/>
</dbReference>
<evidence type="ECO:0000256" key="4">
    <source>
        <dbReference type="ARBA" id="ARBA00022741"/>
    </source>
</evidence>
<dbReference type="InterPro" id="IPR027417">
    <property type="entry name" value="P-loop_NTPase"/>
</dbReference>
<dbReference type="GO" id="GO:0005737">
    <property type="term" value="C:cytoplasm"/>
    <property type="evidence" value="ECO:0007669"/>
    <property type="project" value="UniProtKB-SubCell"/>
</dbReference>
<dbReference type="GO" id="GO:0003677">
    <property type="term" value="F:DNA binding"/>
    <property type="evidence" value="ECO:0007669"/>
    <property type="project" value="UniProtKB-KW"/>
</dbReference>
<name>A0A098M9J6_9BACL</name>
<evidence type="ECO:0000256" key="11">
    <source>
        <dbReference type="ARBA" id="ARBA00038000"/>
    </source>
</evidence>
<dbReference type="CDD" id="cd03270">
    <property type="entry name" value="ABC_UvrA_I"/>
    <property type="match status" value="1"/>
</dbReference>
<dbReference type="GO" id="GO:0016887">
    <property type="term" value="F:ATP hydrolysis activity"/>
    <property type="evidence" value="ECO:0007669"/>
    <property type="project" value="InterPro"/>
</dbReference>
<evidence type="ECO:0000256" key="1">
    <source>
        <dbReference type="ARBA" id="ARBA00004496"/>
    </source>
</evidence>
<evidence type="ECO:0000256" key="3">
    <source>
        <dbReference type="ARBA" id="ARBA00022737"/>
    </source>
</evidence>
<dbReference type="OrthoDB" id="9809851at2"/>
<keyword evidence="3" id="KW-0677">Repeat</keyword>
<dbReference type="GO" id="GO:0006281">
    <property type="term" value="P:DNA repair"/>
    <property type="evidence" value="ECO:0007669"/>
    <property type="project" value="UniProtKB-KW"/>
</dbReference>
<dbReference type="Proteomes" id="UP000029734">
    <property type="component" value="Unassembled WGS sequence"/>
</dbReference>
<evidence type="ECO:0000313" key="16">
    <source>
        <dbReference type="Proteomes" id="UP000029734"/>
    </source>
</evidence>
<dbReference type="PANTHER" id="PTHR43152">
    <property type="entry name" value="UVRABC SYSTEM PROTEIN A"/>
    <property type="match status" value="1"/>
</dbReference>
<evidence type="ECO:0000256" key="7">
    <source>
        <dbReference type="ARBA" id="ARBA00022840"/>
    </source>
</evidence>
<feature type="domain" description="ABC transporter" evidence="14">
    <location>
        <begin position="1"/>
        <end position="436"/>
    </location>
</feature>
<evidence type="ECO:0000256" key="8">
    <source>
        <dbReference type="ARBA" id="ARBA00022881"/>
    </source>
</evidence>
<keyword evidence="6" id="KW-0228">DNA excision</keyword>
<protein>
    <recommendedName>
        <fullName evidence="12">UvrABC system protein A</fullName>
    </recommendedName>
    <alternativeName>
        <fullName evidence="13">Excinuclease ABC subunit A</fullName>
    </alternativeName>
</protein>
<organism evidence="15 16">
    <name type="scientific">Paenibacillus wynnii</name>
    <dbReference type="NCBI Taxonomy" id="268407"/>
    <lineage>
        <taxon>Bacteria</taxon>
        <taxon>Bacillati</taxon>
        <taxon>Bacillota</taxon>
        <taxon>Bacilli</taxon>
        <taxon>Bacillales</taxon>
        <taxon>Paenibacillaceae</taxon>
        <taxon>Paenibacillus</taxon>
    </lineage>
</organism>
<dbReference type="PROSITE" id="PS50893">
    <property type="entry name" value="ABC_TRANSPORTER_2"/>
    <property type="match status" value="2"/>
</dbReference>
<keyword evidence="16" id="KW-1185">Reference proteome</keyword>
<evidence type="ECO:0000256" key="12">
    <source>
        <dbReference type="ARBA" id="ARBA00039316"/>
    </source>
</evidence>
<gene>
    <name evidence="15" type="ORF">PWYN_04590</name>
</gene>
<dbReference type="STRING" id="268407.PWYN_04590"/>
<evidence type="ECO:0000256" key="9">
    <source>
        <dbReference type="ARBA" id="ARBA00023125"/>
    </source>
</evidence>
<dbReference type="Gene3D" id="1.20.1580.10">
    <property type="entry name" value="ABC transporter ATPase like domain"/>
    <property type="match status" value="2"/>
</dbReference>
<proteinExistence type="inferred from homology"/>
<evidence type="ECO:0000256" key="10">
    <source>
        <dbReference type="ARBA" id="ARBA00023204"/>
    </source>
</evidence>
<dbReference type="eggNOG" id="COG0178">
    <property type="taxonomic scope" value="Bacteria"/>
</dbReference>
<dbReference type="RefSeq" id="WP_036648941.1">
    <property type="nucleotide sequence ID" value="NZ_JQCR01000002.1"/>
</dbReference>
<dbReference type="InterPro" id="IPR017871">
    <property type="entry name" value="ABC_transporter-like_CS"/>
</dbReference>
<dbReference type="AlphaFoldDB" id="A0A098M9J6"/>
<dbReference type="Gene3D" id="3.40.50.300">
    <property type="entry name" value="P-loop containing nucleotide triphosphate hydrolases"/>
    <property type="match status" value="2"/>
</dbReference>
<comment type="similarity">
    <text evidence="11">Belongs to the ABC transporter superfamily. UvrA family.</text>
</comment>
<evidence type="ECO:0000256" key="6">
    <source>
        <dbReference type="ARBA" id="ARBA00022769"/>
    </source>
</evidence>
<keyword evidence="4" id="KW-0547">Nucleotide-binding</keyword>
<evidence type="ECO:0000256" key="5">
    <source>
        <dbReference type="ARBA" id="ARBA00022763"/>
    </source>
</evidence>
<dbReference type="GO" id="GO:0005524">
    <property type="term" value="F:ATP binding"/>
    <property type="evidence" value="ECO:0007669"/>
    <property type="project" value="UniProtKB-KW"/>
</dbReference>
<evidence type="ECO:0000256" key="2">
    <source>
        <dbReference type="ARBA" id="ARBA00022490"/>
    </source>
</evidence>
<dbReference type="InterPro" id="IPR003439">
    <property type="entry name" value="ABC_transporter-like_ATP-bd"/>
</dbReference>
<dbReference type="SUPFAM" id="SSF52540">
    <property type="entry name" value="P-loop containing nucleoside triphosphate hydrolases"/>
    <property type="match status" value="2"/>
</dbReference>
<keyword evidence="5" id="KW-0227">DNA damage</keyword>
<keyword evidence="9" id="KW-0238">DNA-binding</keyword>
<keyword evidence="8" id="KW-0267">Excision nuclease</keyword>
<dbReference type="GO" id="GO:0004518">
    <property type="term" value="F:nuclease activity"/>
    <property type="evidence" value="ECO:0007669"/>
    <property type="project" value="UniProtKB-KW"/>
</dbReference>
<comment type="subcellular location">
    <subcellularLocation>
        <location evidence="1">Cytoplasm</location>
    </subcellularLocation>
</comment>
<dbReference type="PANTHER" id="PTHR43152:SF3">
    <property type="entry name" value="UVRABC SYSTEM PROTEIN A"/>
    <property type="match status" value="1"/>
</dbReference>
<sequence length="758" mass="84236">MEQDYIEIVGARENNLKNVSLKIPKRKITIFTGVSGSGKSSLVFETMAQEAGRQLNETFSNFVRQFLPKYSQPDVDSIHNLSTAIVVDQKRLGGNSRSTLGTITDINSLLRLLFSRFGKPYIGHANHFSFNDPSGMCMECEGIGKIVTLNIDAAIDKEKSLNEGAILLPGFKVGTWMWKMYANQGYFDNDKKIKEYSEEEYYKLVYAKPEKVTLNFLDGEMNSTYEGLVERFIRQNIKTEREKSEANQKKSEKFTTTCTCPDCGGKRYNEEALSSRILGYSIYDLTEMQVDELVEVLQGFEEKAAAPIVKSVVERLQNLVDIGLDYVSLTRETATLSGGESQRVKMVKNLTSSLTDVMYIFDEPSIGLHPRDVHRLNELLIKLRDKGNTVIVVEHDPDVIKIADYIVDIGPHAGADGGQIVYSGDYKGLLSSGTLTGECFGNSVPIKNSVREPKEFLESSRSNLHNLKDVSLRIPKALLTVVTGVAGSGKSTLVNEVFAKEFSEAIRIDQSAVSANSRSNPATFTGVMDYIRQCFAAENNVSAGLFSYNSEGGCEACKGTGSIEINLSFMDTIDVPCEECGGKRYKQEVLQYAYKGKNIVDIMEMTIAEAVHFFDSKEIQSKLRSINDVGLHYMTLGQPLNTLSGGECQRLKLAKEFNKKGNIYILDEPTTGLHMSDIKSILAIMDKLVNKGNTVIVIEHNLDVIKNADWIVDLGPDGGTRGGEILFEGTPAELLKCTRSVTARFIDLDRYDRTHQIH</sequence>
<dbReference type="Gene3D" id="1.10.8.280">
    <property type="entry name" value="ABC transporter ATPase domain-like"/>
    <property type="match status" value="1"/>
</dbReference>
<evidence type="ECO:0000259" key="14">
    <source>
        <dbReference type="PROSITE" id="PS50893"/>
    </source>
</evidence>
<feature type="domain" description="ABC transporter" evidence="14">
    <location>
        <begin position="444"/>
        <end position="747"/>
    </location>
</feature>
<reference evidence="15 16" key="2">
    <citation type="submission" date="2014-10" db="EMBL/GenBank/DDBJ databases">
        <title>Comparative genomics of the Paenibacillus odorifer group.</title>
        <authorList>
            <person name="Tsai Y.-C."/>
            <person name="Martin N."/>
            <person name="Korlach J."/>
            <person name="Wiedmann M."/>
        </authorList>
    </citation>
    <scope>NUCLEOTIDE SEQUENCE [LARGE SCALE GENOMIC DNA]</scope>
    <source>
        <strain evidence="15 16">DSM 18334</strain>
    </source>
</reference>
<keyword evidence="10" id="KW-0234">DNA repair</keyword>
<evidence type="ECO:0000313" key="15">
    <source>
        <dbReference type="EMBL" id="KGE18726.1"/>
    </source>
</evidence>
<evidence type="ECO:0000256" key="13">
    <source>
        <dbReference type="ARBA" id="ARBA00042156"/>
    </source>
</evidence>
<keyword evidence="2" id="KW-0963">Cytoplasm</keyword>
<accession>A0A098M9J6</accession>
<comment type="caution">
    <text evidence="15">The sequence shown here is derived from an EMBL/GenBank/DDBJ whole genome shotgun (WGS) entry which is preliminary data.</text>
</comment>
<dbReference type="Pfam" id="PF00005">
    <property type="entry name" value="ABC_tran"/>
    <property type="match status" value="1"/>
</dbReference>
<reference evidence="15 16" key="1">
    <citation type="submission" date="2014-08" db="EMBL/GenBank/DDBJ databases">
        <authorList>
            <person name="den Bakker H.C."/>
        </authorList>
    </citation>
    <scope>NUCLEOTIDE SEQUENCE [LARGE SCALE GENOMIC DNA]</scope>
    <source>
        <strain evidence="15 16">DSM 18334</strain>
    </source>
</reference>
<dbReference type="EMBL" id="JQCR01000002">
    <property type="protein sequence ID" value="KGE18726.1"/>
    <property type="molecule type" value="Genomic_DNA"/>
</dbReference>
<keyword evidence="7" id="KW-0067">ATP-binding</keyword>